<evidence type="ECO:0000313" key="4">
    <source>
        <dbReference type="Proteomes" id="UP000504635"/>
    </source>
</evidence>
<keyword evidence="3" id="KW-0732">Signal</keyword>
<feature type="compositionally biased region" description="Basic and acidic residues" evidence="1">
    <location>
        <begin position="704"/>
        <end position="715"/>
    </location>
</feature>
<evidence type="ECO:0000256" key="1">
    <source>
        <dbReference type="SAM" id="MobiDB-lite"/>
    </source>
</evidence>
<name>A0A6J2XR54_SITOR</name>
<keyword evidence="2" id="KW-1133">Transmembrane helix</keyword>
<evidence type="ECO:0000256" key="2">
    <source>
        <dbReference type="SAM" id="Phobius"/>
    </source>
</evidence>
<keyword evidence="2" id="KW-0812">Transmembrane</keyword>
<dbReference type="InterPro" id="IPR032675">
    <property type="entry name" value="LRR_dom_sf"/>
</dbReference>
<organism evidence="4 5">
    <name type="scientific">Sitophilus oryzae</name>
    <name type="common">Rice weevil</name>
    <name type="synonym">Curculio oryzae</name>
    <dbReference type="NCBI Taxonomy" id="7048"/>
    <lineage>
        <taxon>Eukaryota</taxon>
        <taxon>Metazoa</taxon>
        <taxon>Ecdysozoa</taxon>
        <taxon>Arthropoda</taxon>
        <taxon>Hexapoda</taxon>
        <taxon>Insecta</taxon>
        <taxon>Pterygota</taxon>
        <taxon>Neoptera</taxon>
        <taxon>Endopterygota</taxon>
        <taxon>Coleoptera</taxon>
        <taxon>Polyphaga</taxon>
        <taxon>Cucujiformia</taxon>
        <taxon>Curculionidae</taxon>
        <taxon>Dryophthorinae</taxon>
        <taxon>Sitophilus</taxon>
    </lineage>
</organism>
<dbReference type="AlphaFoldDB" id="A0A6J2XR54"/>
<feature type="region of interest" description="Disordered" evidence="1">
    <location>
        <begin position="704"/>
        <end position="745"/>
    </location>
</feature>
<dbReference type="InterPro" id="IPR011050">
    <property type="entry name" value="Pectin_lyase_fold/virulence"/>
</dbReference>
<accession>A0A6J2XR54</accession>
<dbReference type="Proteomes" id="UP000504635">
    <property type="component" value="Unplaced"/>
</dbReference>
<dbReference type="OrthoDB" id="8185041at2759"/>
<reference evidence="5" key="1">
    <citation type="submission" date="2025-08" db="UniProtKB">
        <authorList>
            <consortium name="RefSeq"/>
        </authorList>
    </citation>
    <scope>IDENTIFICATION</scope>
    <source>
        <tissue evidence="5">Gonads</tissue>
    </source>
</reference>
<evidence type="ECO:0000256" key="3">
    <source>
        <dbReference type="SAM" id="SignalP"/>
    </source>
</evidence>
<evidence type="ECO:0000313" key="5">
    <source>
        <dbReference type="RefSeq" id="XP_030753315.1"/>
    </source>
</evidence>
<protein>
    <submittedName>
        <fullName evidence="5">Uncharacterized protein LOC115880274 isoform X2</fullName>
    </submittedName>
</protein>
<keyword evidence="2" id="KW-0472">Membrane</keyword>
<dbReference type="RefSeq" id="XP_030753315.1">
    <property type="nucleotide sequence ID" value="XM_030897455.1"/>
</dbReference>
<keyword evidence="4" id="KW-1185">Reference proteome</keyword>
<feature type="chain" id="PRO_5026652740" evidence="3">
    <location>
        <begin position="29"/>
        <end position="745"/>
    </location>
</feature>
<feature type="compositionally biased region" description="Low complexity" evidence="1">
    <location>
        <begin position="630"/>
        <end position="651"/>
    </location>
</feature>
<feature type="region of interest" description="Disordered" evidence="1">
    <location>
        <begin position="664"/>
        <end position="683"/>
    </location>
</feature>
<gene>
    <name evidence="5" type="primary">LOC115880274</name>
</gene>
<proteinExistence type="predicted"/>
<feature type="transmembrane region" description="Helical" evidence="2">
    <location>
        <begin position="492"/>
        <end position="516"/>
    </location>
</feature>
<feature type="region of interest" description="Disordered" evidence="1">
    <location>
        <begin position="619"/>
        <end position="654"/>
    </location>
</feature>
<feature type="signal peptide" evidence="3">
    <location>
        <begin position="1"/>
        <end position="28"/>
    </location>
</feature>
<sequence length="745" mass="83501">MRNKGRKYISAVVLGGVVLCALVDLVLGQKGYTICDAQGCNCTLLAGGWKNVNCHLLDDQDLTLFPDHIPDKTSEIYINNGQTITFRPRTFDSLRALSVIRFEKVQNVVFNSRALVKIASPSLLVQFFGCDDILFQSEAFDENQGSLSIEVTDSRTVKLEKSPFSNLSKCTLQNIRNLLLDSGSFEIKNLGSIGRHGPVTDVLFINIVAPEISNKVFFTSLARLSIRNSKIGRICNGAFQSSQISAIELINTTIDTIEPKALTERTLVVNFRITKCEINKLRTEAVTAGMTNLIVNHSTITEVETGAIVSTAANVEIVGNEVQTFHASAIEINKWNKVMIDQNVIINLHKDFITVPWNKDVQLITFKGNEIYHALEGSLNFLSKLDEDADKLEFDDNYFAISCSCDLADWIESLTNTTSYTDKILDTSFCKVDQRLSECFSLSIGIINMQNFTEITCVNETADCRSYNGETRTINTTGKIFTDSAQNDKQNWLIFIVVLVACFILALVSTFVVLLIRGSRWLKRRGYFRNDYYGNNNESNDEEENTIVTVETDNEKLEIPEELTIEFLHELSQRLDDPATHQEASELIERLYEMFIIDESYENNNREEEAHLYEELGNLNLQIPPPPYEEQPSSPQSPTHTVPPSQTTTSPRGILKLMEEKVVTTNTNTEPSRTVLDVSSSSTRPILTGEYCEPIDRDVHLYSELRQKDEGKQDSVKSTGSGTMALRPLPDKPGFSFQAGPSTKL</sequence>
<dbReference type="GeneID" id="115880274"/>
<dbReference type="Gene3D" id="3.80.10.10">
    <property type="entry name" value="Ribonuclease Inhibitor"/>
    <property type="match status" value="1"/>
</dbReference>
<dbReference type="SUPFAM" id="SSF51126">
    <property type="entry name" value="Pectin lyase-like"/>
    <property type="match status" value="1"/>
</dbReference>